<proteinExistence type="predicted"/>
<keyword evidence="2" id="KW-1185">Reference proteome</keyword>
<evidence type="ECO:0000313" key="1">
    <source>
        <dbReference type="EMBL" id="KAJ0208578.1"/>
    </source>
</evidence>
<protein>
    <submittedName>
        <fullName evidence="1">Uncharacterized protein</fullName>
    </submittedName>
</protein>
<organism evidence="1 2">
    <name type="scientific">Lactuca sativa</name>
    <name type="common">Garden lettuce</name>
    <dbReference type="NCBI Taxonomy" id="4236"/>
    <lineage>
        <taxon>Eukaryota</taxon>
        <taxon>Viridiplantae</taxon>
        <taxon>Streptophyta</taxon>
        <taxon>Embryophyta</taxon>
        <taxon>Tracheophyta</taxon>
        <taxon>Spermatophyta</taxon>
        <taxon>Magnoliopsida</taxon>
        <taxon>eudicotyledons</taxon>
        <taxon>Gunneridae</taxon>
        <taxon>Pentapetalae</taxon>
        <taxon>asterids</taxon>
        <taxon>campanulids</taxon>
        <taxon>Asterales</taxon>
        <taxon>Asteraceae</taxon>
        <taxon>Cichorioideae</taxon>
        <taxon>Cichorieae</taxon>
        <taxon>Lactucinae</taxon>
        <taxon>Lactuca</taxon>
    </lineage>
</organism>
<evidence type="ECO:0000313" key="2">
    <source>
        <dbReference type="Proteomes" id="UP000235145"/>
    </source>
</evidence>
<gene>
    <name evidence="1" type="ORF">LSAT_V11C400208350</name>
</gene>
<dbReference type="AlphaFoldDB" id="A0A9R1VNY2"/>
<accession>A0A9R1VNY2</accession>
<comment type="caution">
    <text evidence="1">The sequence shown here is derived from an EMBL/GenBank/DDBJ whole genome shotgun (WGS) entry which is preliminary data.</text>
</comment>
<reference evidence="1 2" key="1">
    <citation type="journal article" date="2017" name="Nat. Commun.">
        <title>Genome assembly with in vitro proximity ligation data and whole-genome triplication in lettuce.</title>
        <authorList>
            <person name="Reyes-Chin-Wo S."/>
            <person name="Wang Z."/>
            <person name="Yang X."/>
            <person name="Kozik A."/>
            <person name="Arikit S."/>
            <person name="Song C."/>
            <person name="Xia L."/>
            <person name="Froenicke L."/>
            <person name="Lavelle D.O."/>
            <person name="Truco M.J."/>
            <person name="Xia R."/>
            <person name="Zhu S."/>
            <person name="Xu C."/>
            <person name="Xu H."/>
            <person name="Xu X."/>
            <person name="Cox K."/>
            <person name="Korf I."/>
            <person name="Meyers B.C."/>
            <person name="Michelmore R.W."/>
        </authorList>
    </citation>
    <scope>NUCLEOTIDE SEQUENCE [LARGE SCALE GENOMIC DNA]</scope>
    <source>
        <strain evidence="2">cv. Salinas</strain>
        <tissue evidence="1">Seedlings</tissue>
    </source>
</reference>
<name>A0A9R1VNY2_LACSA</name>
<dbReference type="Proteomes" id="UP000235145">
    <property type="component" value="Unassembled WGS sequence"/>
</dbReference>
<dbReference type="EMBL" id="NBSK02000004">
    <property type="protein sequence ID" value="KAJ0208578.1"/>
    <property type="molecule type" value="Genomic_DNA"/>
</dbReference>
<sequence>MLFRMLQLWIKDATTPPLNDDEQFNELFDNLMEKLTRSEEDDAEYEDLVSNSEDVDVPEKVKHSKYEDKVDYIIDEDKNIQDINMDMANFILNVHSDMEGGCVNDVHVGDEPEDMEVINNEEFDSLDEGSDQDRQRRALIKNLGKEKRCGLRKIHNLSFAIGQKFKSKKELKEQINIHALETRRNLFF</sequence>